<dbReference type="RefSeq" id="XP_034249876.1">
    <property type="nucleotide sequence ID" value="XM_034393985.1"/>
</dbReference>
<evidence type="ECO:0000256" key="1">
    <source>
        <dbReference type="SAM" id="SignalP"/>
    </source>
</evidence>
<gene>
    <name evidence="3" type="primary">LOC117650509</name>
</gene>
<dbReference type="GeneID" id="117650509"/>
<name>A0A6P8ZYN5_THRPL</name>
<dbReference type="Proteomes" id="UP000515158">
    <property type="component" value="Unplaced"/>
</dbReference>
<evidence type="ECO:0000313" key="2">
    <source>
        <dbReference type="Proteomes" id="UP000515158"/>
    </source>
</evidence>
<accession>A0A6P8ZYN5</accession>
<feature type="signal peptide" evidence="1">
    <location>
        <begin position="1"/>
        <end position="28"/>
    </location>
</feature>
<dbReference type="AlphaFoldDB" id="A0A6P8ZYN5"/>
<reference evidence="3" key="1">
    <citation type="submission" date="2025-08" db="UniProtKB">
        <authorList>
            <consortium name="RefSeq"/>
        </authorList>
    </citation>
    <scope>IDENTIFICATION</scope>
    <source>
        <tissue evidence="3">Total insect</tissue>
    </source>
</reference>
<proteinExistence type="predicted"/>
<sequence length="209" mass="23671">MQARIQRQHWCFFVWAGTLLLAFNHVQGKYIQSFSGPYIMFLRSMTSCPSDGTVDLHVRVTHFKPSRPFDLQILTANLSLKMDVEDNFWLYGDMAKRANNQWKENALKWKFPNVGCSAIRAQAPGVFSLISKATGASADKNERCFIPKGDFHVTGPLNLTLPNFPILVYARDRVHVQARQDPKSPVWFCAVRPGNWPMFHGVPGAGFTV</sequence>
<organism evidence="3">
    <name type="scientific">Thrips palmi</name>
    <name type="common">Melon thrips</name>
    <dbReference type="NCBI Taxonomy" id="161013"/>
    <lineage>
        <taxon>Eukaryota</taxon>
        <taxon>Metazoa</taxon>
        <taxon>Ecdysozoa</taxon>
        <taxon>Arthropoda</taxon>
        <taxon>Hexapoda</taxon>
        <taxon>Insecta</taxon>
        <taxon>Pterygota</taxon>
        <taxon>Neoptera</taxon>
        <taxon>Paraneoptera</taxon>
        <taxon>Thysanoptera</taxon>
        <taxon>Terebrantia</taxon>
        <taxon>Thripoidea</taxon>
        <taxon>Thripidae</taxon>
        <taxon>Thrips</taxon>
    </lineage>
</organism>
<feature type="chain" id="PRO_5028214509" evidence="1">
    <location>
        <begin position="29"/>
        <end position="209"/>
    </location>
</feature>
<dbReference type="InParanoid" id="A0A6P8ZYN5"/>
<dbReference type="KEGG" id="tpal:117650509"/>
<evidence type="ECO:0000313" key="3">
    <source>
        <dbReference type="RefSeq" id="XP_034249876.1"/>
    </source>
</evidence>
<protein>
    <submittedName>
        <fullName evidence="3">Uncharacterized protein LOC117650509 isoform X1</fullName>
    </submittedName>
</protein>
<dbReference type="OrthoDB" id="8221909at2759"/>
<keyword evidence="2" id="KW-1185">Reference proteome</keyword>
<keyword evidence="1" id="KW-0732">Signal</keyword>